<dbReference type="OrthoDB" id="5166631at2"/>
<gene>
    <name evidence="6" type="ORF">CLV67_118209</name>
</gene>
<dbReference type="PANTHER" id="PTHR30329">
    <property type="entry name" value="STATOR ELEMENT OF FLAGELLAR MOTOR COMPLEX"/>
    <property type="match status" value="1"/>
</dbReference>
<accession>A0A2T0K277</accession>
<evidence type="ECO:0000256" key="1">
    <source>
        <dbReference type="ARBA" id="ARBA00004442"/>
    </source>
</evidence>
<dbReference type="Pfam" id="PF00691">
    <property type="entry name" value="OmpA"/>
    <property type="match status" value="1"/>
</dbReference>
<keyword evidence="2 4" id="KW-0472">Membrane</keyword>
<dbReference type="InterPro" id="IPR050330">
    <property type="entry name" value="Bact_OuterMem_StrucFunc"/>
</dbReference>
<dbReference type="CDD" id="cd07185">
    <property type="entry name" value="OmpA_C-like"/>
    <property type="match status" value="1"/>
</dbReference>
<dbReference type="PRINTS" id="PR01023">
    <property type="entry name" value="NAFLGMOTY"/>
</dbReference>
<dbReference type="GO" id="GO:0009279">
    <property type="term" value="C:cell outer membrane"/>
    <property type="evidence" value="ECO:0007669"/>
    <property type="project" value="UniProtKB-SubCell"/>
</dbReference>
<dbReference type="Proteomes" id="UP000239415">
    <property type="component" value="Unassembled WGS sequence"/>
</dbReference>
<evidence type="ECO:0000256" key="2">
    <source>
        <dbReference type="ARBA" id="ARBA00023136"/>
    </source>
</evidence>
<dbReference type="InterPro" id="IPR036737">
    <property type="entry name" value="OmpA-like_sf"/>
</dbReference>
<comment type="caution">
    <text evidence="6">The sequence shown here is derived from an EMBL/GenBank/DDBJ whole genome shotgun (WGS) entry which is preliminary data.</text>
</comment>
<feature type="domain" description="OmpA-like" evidence="5">
    <location>
        <begin position="121"/>
        <end position="235"/>
    </location>
</feature>
<keyword evidence="7" id="KW-1185">Reference proteome</keyword>
<evidence type="ECO:0000256" key="4">
    <source>
        <dbReference type="PROSITE-ProRule" id="PRU00473"/>
    </source>
</evidence>
<dbReference type="PROSITE" id="PS51123">
    <property type="entry name" value="OMPA_2"/>
    <property type="match status" value="1"/>
</dbReference>
<dbReference type="AlphaFoldDB" id="A0A2T0K277"/>
<proteinExistence type="predicted"/>
<dbReference type="PRINTS" id="PR01021">
    <property type="entry name" value="OMPADOMAIN"/>
</dbReference>
<evidence type="ECO:0000259" key="5">
    <source>
        <dbReference type="PROSITE" id="PS51123"/>
    </source>
</evidence>
<evidence type="ECO:0000256" key="3">
    <source>
        <dbReference type="ARBA" id="ARBA00023237"/>
    </source>
</evidence>
<name>A0A2T0K277_9ACTN</name>
<dbReference type="SUPFAM" id="SSF103088">
    <property type="entry name" value="OmpA-like"/>
    <property type="match status" value="1"/>
</dbReference>
<sequence length="235" mass="25036">MSRRIALGLTVLFALAAVIAGQLGPNRQRIEADLTRRATAALVAAGQPDTRVTFIGRDGLVVTSAPLSARAHDVVAAVDGVRAVRTRVVVTQTIPDRTQPSVRRVTERVRAALAAGVADTRLRRELAAVPPLVFETGEAGLTAESRAALQRTAALLGQHPHARIRVEGHTDSRGGSQTNLALSRVRADAVRAALEELGVPTDRMTVTGYGEARPRVPNDTPAHRAENRRVELTAL</sequence>
<protein>
    <submittedName>
        <fullName evidence="6">OmpA family protein</fullName>
    </submittedName>
</protein>
<organism evidence="6 7">
    <name type="scientific">Actinoplanes italicus</name>
    <dbReference type="NCBI Taxonomy" id="113567"/>
    <lineage>
        <taxon>Bacteria</taxon>
        <taxon>Bacillati</taxon>
        <taxon>Actinomycetota</taxon>
        <taxon>Actinomycetes</taxon>
        <taxon>Micromonosporales</taxon>
        <taxon>Micromonosporaceae</taxon>
        <taxon>Actinoplanes</taxon>
    </lineage>
</organism>
<dbReference type="InterPro" id="IPR006665">
    <property type="entry name" value="OmpA-like"/>
</dbReference>
<comment type="subcellular location">
    <subcellularLocation>
        <location evidence="1">Cell outer membrane</location>
    </subcellularLocation>
</comment>
<dbReference type="EMBL" id="PVMZ01000018">
    <property type="protein sequence ID" value="PRX16878.1"/>
    <property type="molecule type" value="Genomic_DNA"/>
</dbReference>
<dbReference type="InterPro" id="IPR006664">
    <property type="entry name" value="OMP_bac"/>
</dbReference>
<dbReference type="Gene3D" id="3.30.1330.60">
    <property type="entry name" value="OmpA-like domain"/>
    <property type="match status" value="1"/>
</dbReference>
<evidence type="ECO:0000313" key="7">
    <source>
        <dbReference type="Proteomes" id="UP000239415"/>
    </source>
</evidence>
<evidence type="ECO:0000313" key="6">
    <source>
        <dbReference type="EMBL" id="PRX16878.1"/>
    </source>
</evidence>
<dbReference type="RefSeq" id="WP_106326545.1">
    <property type="nucleotide sequence ID" value="NZ_BOMO01000062.1"/>
</dbReference>
<dbReference type="PANTHER" id="PTHR30329:SF21">
    <property type="entry name" value="LIPOPROTEIN YIAD-RELATED"/>
    <property type="match status" value="1"/>
</dbReference>
<keyword evidence="3" id="KW-0998">Cell outer membrane</keyword>
<reference evidence="6 7" key="1">
    <citation type="submission" date="2018-03" db="EMBL/GenBank/DDBJ databases">
        <title>Genomic Encyclopedia of Archaeal and Bacterial Type Strains, Phase II (KMG-II): from individual species to whole genera.</title>
        <authorList>
            <person name="Goeker M."/>
        </authorList>
    </citation>
    <scope>NUCLEOTIDE SEQUENCE [LARGE SCALE GENOMIC DNA]</scope>
    <source>
        <strain evidence="6 7">DSM 43146</strain>
    </source>
</reference>